<evidence type="ECO:0000256" key="1">
    <source>
        <dbReference type="ARBA" id="ARBA00013201"/>
    </source>
</evidence>
<dbReference type="SUPFAM" id="SSF53474">
    <property type="entry name" value="alpha/beta-Hydrolases"/>
    <property type="match status" value="1"/>
</dbReference>
<dbReference type="Proteomes" id="UP000799536">
    <property type="component" value="Unassembled WGS sequence"/>
</dbReference>
<dbReference type="Pfam" id="PF03403">
    <property type="entry name" value="PAF-AH_p_II"/>
    <property type="match status" value="1"/>
</dbReference>
<dbReference type="EMBL" id="ML993858">
    <property type="protein sequence ID" value="KAF2205305.1"/>
    <property type="molecule type" value="Genomic_DNA"/>
</dbReference>
<feature type="compositionally biased region" description="Basic residues" evidence="5">
    <location>
        <begin position="565"/>
        <end position="576"/>
    </location>
</feature>
<evidence type="ECO:0000313" key="7">
    <source>
        <dbReference type="Proteomes" id="UP000799536"/>
    </source>
</evidence>
<keyword evidence="3" id="KW-0442">Lipid degradation</keyword>
<dbReference type="PANTHER" id="PTHR10272:SF0">
    <property type="entry name" value="PLATELET-ACTIVATING FACTOR ACETYLHYDROLASE"/>
    <property type="match status" value="1"/>
</dbReference>
<dbReference type="PANTHER" id="PTHR10272">
    <property type="entry name" value="PLATELET-ACTIVATING FACTOR ACETYLHYDROLASE"/>
    <property type="match status" value="1"/>
</dbReference>
<feature type="region of interest" description="Disordered" evidence="5">
    <location>
        <begin position="1"/>
        <end position="43"/>
    </location>
</feature>
<dbReference type="GO" id="GO:0016042">
    <property type="term" value="P:lipid catabolic process"/>
    <property type="evidence" value="ECO:0007669"/>
    <property type="project" value="UniProtKB-KW"/>
</dbReference>
<feature type="compositionally biased region" description="Basic and acidic residues" evidence="5">
    <location>
        <begin position="597"/>
        <end position="610"/>
    </location>
</feature>
<evidence type="ECO:0000256" key="4">
    <source>
        <dbReference type="ARBA" id="ARBA00023098"/>
    </source>
</evidence>
<keyword evidence="7" id="KW-1185">Reference proteome</keyword>
<name>A0A9P4JUF0_9PLEO</name>
<feature type="compositionally biased region" description="Acidic residues" evidence="5">
    <location>
        <begin position="611"/>
        <end position="629"/>
    </location>
</feature>
<reference evidence="6" key="1">
    <citation type="journal article" date="2020" name="Stud. Mycol.">
        <title>101 Dothideomycetes genomes: a test case for predicting lifestyles and emergence of pathogens.</title>
        <authorList>
            <person name="Haridas S."/>
            <person name="Albert R."/>
            <person name="Binder M."/>
            <person name="Bloem J."/>
            <person name="Labutti K."/>
            <person name="Salamov A."/>
            <person name="Andreopoulos B."/>
            <person name="Baker S."/>
            <person name="Barry K."/>
            <person name="Bills G."/>
            <person name="Bluhm B."/>
            <person name="Cannon C."/>
            <person name="Castanera R."/>
            <person name="Culley D."/>
            <person name="Daum C."/>
            <person name="Ezra D."/>
            <person name="Gonzalez J."/>
            <person name="Henrissat B."/>
            <person name="Kuo A."/>
            <person name="Liang C."/>
            <person name="Lipzen A."/>
            <person name="Lutzoni F."/>
            <person name="Magnuson J."/>
            <person name="Mondo S."/>
            <person name="Nolan M."/>
            <person name="Ohm R."/>
            <person name="Pangilinan J."/>
            <person name="Park H.-J."/>
            <person name="Ramirez L."/>
            <person name="Alfaro M."/>
            <person name="Sun H."/>
            <person name="Tritt A."/>
            <person name="Yoshinaga Y."/>
            <person name="Zwiers L.-H."/>
            <person name="Turgeon B."/>
            <person name="Goodwin S."/>
            <person name="Spatafora J."/>
            <person name="Crous P."/>
            <person name="Grigoriev I."/>
        </authorList>
    </citation>
    <scope>NUCLEOTIDE SEQUENCE</scope>
    <source>
        <strain evidence="6">ATCC 74209</strain>
    </source>
</reference>
<feature type="compositionally biased region" description="Polar residues" evidence="5">
    <location>
        <begin position="1"/>
        <end position="10"/>
    </location>
</feature>
<evidence type="ECO:0000256" key="2">
    <source>
        <dbReference type="ARBA" id="ARBA00022801"/>
    </source>
</evidence>
<protein>
    <recommendedName>
        <fullName evidence="1">1-alkyl-2-acetylglycerophosphocholine esterase</fullName>
        <ecNumber evidence="1">3.1.1.47</ecNumber>
    </recommendedName>
</protein>
<feature type="region of interest" description="Disordered" evidence="5">
    <location>
        <begin position="565"/>
        <end position="646"/>
    </location>
</feature>
<dbReference type="Gene3D" id="3.40.50.1820">
    <property type="entry name" value="alpha/beta hydrolase"/>
    <property type="match status" value="1"/>
</dbReference>
<evidence type="ECO:0000256" key="5">
    <source>
        <dbReference type="SAM" id="MobiDB-lite"/>
    </source>
</evidence>
<organism evidence="6 7">
    <name type="scientific">Delitschia confertaspora ATCC 74209</name>
    <dbReference type="NCBI Taxonomy" id="1513339"/>
    <lineage>
        <taxon>Eukaryota</taxon>
        <taxon>Fungi</taxon>
        <taxon>Dikarya</taxon>
        <taxon>Ascomycota</taxon>
        <taxon>Pezizomycotina</taxon>
        <taxon>Dothideomycetes</taxon>
        <taxon>Pleosporomycetidae</taxon>
        <taxon>Pleosporales</taxon>
        <taxon>Delitschiaceae</taxon>
        <taxon>Delitschia</taxon>
    </lineage>
</organism>
<dbReference type="AlphaFoldDB" id="A0A9P4JUF0"/>
<keyword evidence="4" id="KW-0443">Lipid metabolism</keyword>
<dbReference type="InterPro" id="IPR029058">
    <property type="entry name" value="AB_hydrolase_fold"/>
</dbReference>
<gene>
    <name evidence="6" type="ORF">GQ43DRAFT_437122</name>
</gene>
<sequence length="646" mass="72810">MSLSQSPTTGKTEELRRQSSRRSSINKVPNAKKPKSRPPQSLRDKFPFILQSHLPTYSGPYNVGIMDIEVPVDNPRTFSHISREGHPLLRLETVLFSLYYPAAIGSGARKDPTGKKWSRETWLPRPRMKTAQGYGKFAGIGDAAIPLFAATTMLTKIPALRNAPPANHWPPPRDSMYGGFKVKNEQGSAPPGESKEPMLPLLFFSHGLGGSRTAYSTICGEFASYGFVVCALEHRDGSGARTFVNHPKEGVGSMEEREAHSNLNHYEDEQRRGYDVVDYIFPKHNPMDTSPSNEEGVDSELRSAQIEMRLAEIEEAYRIMRCIREGDGESISQKNLRREGYVGSSSRGLKGIDWYLWKNRFHCERCTVAGHSFGAATVVEILRNTADRFTHVEQGIIYDIWGAPVKPPAENKRHRIHRPILGINSEAFMYWRSNFDAVMSLMEEARGQGAPAFLCTVRGSVHITQSDFAILYPHLCSFFLKATVNPRRAVDLNISASLEFLRDVMGEEGGGKAIIKRCMTDEELLGEDVLENIPDEHRPKSADMAEKLKIPHEFRTRLLATMQRKLKRKPARKGPKRGGEVWMHFGTPENDVSVFVEQRRVTEGEAKKEADEEPVDDSDQGETDYESNESQETWLGRRRSWKDTAS</sequence>
<accession>A0A9P4JUF0</accession>
<keyword evidence="2" id="KW-0378">Hydrolase</keyword>
<evidence type="ECO:0000256" key="3">
    <source>
        <dbReference type="ARBA" id="ARBA00022963"/>
    </source>
</evidence>
<dbReference type="OrthoDB" id="2363873at2759"/>
<dbReference type="EC" id="3.1.1.47" evidence="1"/>
<evidence type="ECO:0000313" key="6">
    <source>
        <dbReference type="EMBL" id="KAF2205305.1"/>
    </source>
</evidence>
<dbReference type="GO" id="GO:0003847">
    <property type="term" value="F:1-alkyl-2-acetylglycerophosphocholine esterase activity"/>
    <property type="evidence" value="ECO:0007669"/>
    <property type="project" value="UniProtKB-EC"/>
</dbReference>
<proteinExistence type="predicted"/>
<comment type="caution">
    <text evidence="6">The sequence shown here is derived from an EMBL/GenBank/DDBJ whole genome shotgun (WGS) entry which is preliminary data.</text>
</comment>